<accession>A0A7W5AWU3</accession>
<evidence type="ECO:0000313" key="4">
    <source>
        <dbReference type="Proteomes" id="UP000570361"/>
    </source>
</evidence>
<dbReference type="RefSeq" id="WP_183599730.1">
    <property type="nucleotide sequence ID" value="NZ_JACHXK010000004.1"/>
</dbReference>
<dbReference type="Pfam" id="PF16571">
    <property type="entry name" value="FBP_C"/>
    <property type="match status" value="1"/>
</dbReference>
<protein>
    <recommendedName>
        <fullName evidence="5">Elongation factor G-binding protein</fullName>
    </recommendedName>
</protein>
<evidence type="ECO:0000259" key="2">
    <source>
        <dbReference type="Pfam" id="PF16571"/>
    </source>
</evidence>
<evidence type="ECO:0000259" key="1">
    <source>
        <dbReference type="Pfam" id="PF07299"/>
    </source>
</evidence>
<evidence type="ECO:0008006" key="5">
    <source>
        <dbReference type="Google" id="ProtNLM"/>
    </source>
</evidence>
<dbReference type="Pfam" id="PF07299">
    <property type="entry name" value="EF-G-binding_N"/>
    <property type="match status" value="1"/>
</dbReference>
<dbReference type="CDD" id="cd16342">
    <property type="entry name" value="FusC_FusB"/>
    <property type="match status" value="1"/>
</dbReference>
<dbReference type="InterPro" id="IPR038344">
    <property type="entry name" value="EF-G_N_sf"/>
</dbReference>
<dbReference type="Gene3D" id="1.20.1280.250">
    <property type="match status" value="1"/>
</dbReference>
<feature type="domain" description="Elongation factor G-binding protein N-terminal" evidence="1">
    <location>
        <begin position="4"/>
        <end position="85"/>
    </location>
</feature>
<name>A0A7W5AWU3_9BACL</name>
<dbReference type="InterPro" id="IPR010841">
    <property type="entry name" value="EF-G-binding_N"/>
</dbReference>
<comment type="caution">
    <text evidence="3">The sequence shown here is derived from an EMBL/GenBank/DDBJ whole genome shotgun (WGS) entry which is preliminary data.</text>
</comment>
<keyword evidence="4" id="KW-1185">Reference proteome</keyword>
<organism evidence="3 4">
    <name type="scientific">Paenibacillus phyllosphaerae</name>
    <dbReference type="NCBI Taxonomy" id="274593"/>
    <lineage>
        <taxon>Bacteria</taxon>
        <taxon>Bacillati</taxon>
        <taxon>Bacillota</taxon>
        <taxon>Bacilli</taxon>
        <taxon>Bacillales</taxon>
        <taxon>Paenibacillaceae</taxon>
        <taxon>Paenibacillus</taxon>
    </lineage>
</organism>
<feature type="domain" description="Elongation factor G-binding protein C-terminal treble-clef zinc-finger" evidence="2">
    <location>
        <begin position="99"/>
        <end position="203"/>
    </location>
</feature>
<dbReference type="InterPro" id="IPR032330">
    <property type="entry name" value="EF-G-binding_C"/>
</dbReference>
<dbReference type="Proteomes" id="UP000570361">
    <property type="component" value="Unassembled WGS sequence"/>
</dbReference>
<dbReference type="EMBL" id="JACHXK010000004">
    <property type="protein sequence ID" value="MBB3110042.1"/>
    <property type="molecule type" value="Genomic_DNA"/>
</dbReference>
<evidence type="ECO:0000313" key="3">
    <source>
        <dbReference type="EMBL" id="MBB3110042.1"/>
    </source>
</evidence>
<proteinExistence type="predicted"/>
<sequence>MQPFIRNHHYNFIARQTELLQQACRTVADLKVVDTVRSSSLAKIAEQFPETTEPRKQLLEQLAYAKTAEEFQAYLRSLELYRSEFGPVTEQQMKKLFPKAKKLKVPNLALMDLRHVTYIGWNDIGAGKMFLVYNLNGQLVGIEGRFTPSYKKGYCFVCNKQSEVGLFSAISKSRPAHASSDYYKAVGNYMCKDSVSCNRQLTDVANLERFIQNVIQVEE</sequence>
<gene>
    <name evidence="3" type="ORF">FHS18_002109</name>
</gene>
<reference evidence="3 4" key="1">
    <citation type="submission" date="2020-08" db="EMBL/GenBank/DDBJ databases">
        <title>Genomic Encyclopedia of Type Strains, Phase III (KMG-III): the genomes of soil and plant-associated and newly described type strains.</title>
        <authorList>
            <person name="Whitman W."/>
        </authorList>
    </citation>
    <scope>NUCLEOTIDE SEQUENCE [LARGE SCALE GENOMIC DNA]</scope>
    <source>
        <strain evidence="3 4">CECT 5862</strain>
    </source>
</reference>
<dbReference type="AlphaFoldDB" id="A0A7W5AWU3"/>